<evidence type="ECO:0000313" key="8">
    <source>
        <dbReference type="Proteomes" id="UP001165413"/>
    </source>
</evidence>
<evidence type="ECO:0000256" key="5">
    <source>
        <dbReference type="ARBA" id="ARBA00023237"/>
    </source>
</evidence>
<keyword evidence="3" id="KW-0472">Membrane</keyword>
<keyword evidence="2" id="KW-0732">Signal</keyword>
<dbReference type="Pfam" id="PF13627">
    <property type="entry name" value="LptM_cons"/>
    <property type="match status" value="1"/>
</dbReference>
<evidence type="ECO:0000256" key="1">
    <source>
        <dbReference type="ARBA" id="ARBA00004459"/>
    </source>
</evidence>
<dbReference type="EMBL" id="JANATA010000005">
    <property type="protein sequence ID" value="MCP3428233.1"/>
    <property type="molecule type" value="Genomic_DNA"/>
</dbReference>
<evidence type="ECO:0000256" key="4">
    <source>
        <dbReference type="ARBA" id="ARBA00023139"/>
    </source>
</evidence>
<dbReference type="NCBIfam" id="NF047847">
    <property type="entry name" value="SS_mature_LptM"/>
    <property type="match status" value="1"/>
</dbReference>
<evidence type="ECO:0000256" key="2">
    <source>
        <dbReference type="ARBA" id="ARBA00022729"/>
    </source>
</evidence>
<dbReference type="RefSeq" id="WP_254099356.1">
    <property type="nucleotide sequence ID" value="NZ_JANATA010000005.1"/>
</dbReference>
<organism evidence="7 8">
    <name type="scientific">Opacimonas viscosa</name>
    <dbReference type="NCBI Taxonomy" id="2961944"/>
    <lineage>
        <taxon>Bacteria</taxon>
        <taxon>Pseudomonadati</taxon>
        <taxon>Pseudomonadota</taxon>
        <taxon>Gammaproteobacteria</taxon>
        <taxon>Alteromonadales</taxon>
        <taxon>Alteromonadaceae</taxon>
        <taxon>Opacimonas</taxon>
    </lineage>
</organism>
<name>A0AA41X2D4_9ALTE</name>
<accession>A0AA41X2D4</accession>
<dbReference type="Proteomes" id="UP001165413">
    <property type="component" value="Unassembled WGS sequence"/>
</dbReference>
<protein>
    <submittedName>
        <fullName evidence="7">Lipoprotein</fullName>
    </submittedName>
</protein>
<keyword evidence="5" id="KW-0998">Cell outer membrane</keyword>
<dbReference type="AlphaFoldDB" id="A0AA41X2D4"/>
<keyword evidence="6 7" id="KW-0449">Lipoprotein</keyword>
<sequence>MQFFPTSRSRGVLVLLVLMGVSACGQKGPLRLPPEAPKPNTGLATSKTVVSVSVADVSAIVSPSAVVSSTSKPNANE</sequence>
<proteinExistence type="predicted"/>
<comment type="caution">
    <text evidence="7">The sequence shown here is derived from an EMBL/GenBank/DDBJ whole genome shotgun (WGS) entry which is preliminary data.</text>
</comment>
<keyword evidence="8" id="KW-1185">Reference proteome</keyword>
<gene>
    <name evidence="7" type="ORF">NLF92_04665</name>
</gene>
<dbReference type="InterPro" id="IPR032831">
    <property type="entry name" value="LptM_cons"/>
</dbReference>
<dbReference type="GO" id="GO:0009279">
    <property type="term" value="C:cell outer membrane"/>
    <property type="evidence" value="ECO:0007669"/>
    <property type="project" value="UniProtKB-SubCell"/>
</dbReference>
<evidence type="ECO:0000256" key="3">
    <source>
        <dbReference type="ARBA" id="ARBA00023136"/>
    </source>
</evidence>
<reference evidence="7" key="1">
    <citation type="submission" date="2022-07" db="EMBL/GenBank/DDBJ databases">
        <title>Characterization of the Novel Bacterium Alteromonas immobilis LMIT006 and Alteromonas gregis LMIT007.</title>
        <authorList>
            <person name="Lin X."/>
        </authorList>
    </citation>
    <scope>NUCLEOTIDE SEQUENCE</scope>
    <source>
        <strain evidence="7">LMIT007</strain>
    </source>
</reference>
<evidence type="ECO:0000256" key="6">
    <source>
        <dbReference type="ARBA" id="ARBA00023288"/>
    </source>
</evidence>
<evidence type="ECO:0000313" key="7">
    <source>
        <dbReference type="EMBL" id="MCP3428233.1"/>
    </source>
</evidence>
<comment type="subcellular location">
    <subcellularLocation>
        <location evidence="1">Cell outer membrane</location>
        <topology evidence="1">Lipid-anchor</topology>
    </subcellularLocation>
</comment>
<keyword evidence="4" id="KW-0564">Palmitate</keyword>